<dbReference type="Proteomes" id="UP001212602">
    <property type="component" value="Unassembled WGS sequence"/>
</dbReference>
<dbReference type="SUPFAM" id="SSF117396">
    <property type="entry name" value="TM1631-like"/>
    <property type="match status" value="1"/>
</dbReference>
<evidence type="ECO:0000256" key="1">
    <source>
        <dbReference type="SAM" id="MobiDB-lite"/>
    </source>
</evidence>
<dbReference type="RefSeq" id="WP_271429731.1">
    <property type="nucleotide sequence ID" value="NZ_JAQIPB010000010.1"/>
</dbReference>
<feature type="compositionally biased region" description="Low complexity" evidence="1">
    <location>
        <begin position="1"/>
        <end position="17"/>
    </location>
</feature>
<comment type="caution">
    <text evidence="2">The sequence shown here is derived from an EMBL/GenBank/DDBJ whole genome shotgun (WGS) entry which is preliminary data.</text>
</comment>
<evidence type="ECO:0000313" key="3">
    <source>
        <dbReference type="Proteomes" id="UP001212602"/>
    </source>
</evidence>
<dbReference type="EMBL" id="JAQIPB010000010">
    <property type="protein sequence ID" value="MDA7418517.1"/>
    <property type="molecule type" value="Genomic_DNA"/>
</dbReference>
<name>A0AAE3T0S3_9BURK</name>
<evidence type="ECO:0000313" key="2">
    <source>
        <dbReference type="EMBL" id="MDA7418517.1"/>
    </source>
</evidence>
<dbReference type="PANTHER" id="PTHR30348">
    <property type="entry name" value="UNCHARACTERIZED PROTEIN YECE"/>
    <property type="match status" value="1"/>
</dbReference>
<organism evidence="2 3">
    <name type="scientific">Xenophilus arseniciresistens</name>
    <dbReference type="NCBI Taxonomy" id="1283306"/>
    <lineage>
        <taxon>Bacteria</taxon>
        <taxon>Pseudomonadati</taxon>
        <taxon>Pseudomonadota</taxon>
        <taxon>Betaproteobacteria</taxon>
        <taxon>Burkholderiales</taxon>
        <taxon>Comamonadaceae</taxon>
        <taxon>Xenophilus</taxon>
    </lineage>
</organism>
<reference evidence="2" key="1">
    <citation type="submission" date="2023-01" db="EMBL/GenBank/DDBJ databases">
        <title>Xenophilus mangrovi sp. nov., isolated from soil of Mangrove nature reserve.</title>
        <authorList>
            <person name="Xu S."/>
            <person name="Liu Z."/>
            <person name="Xu Y."/>
        </authorList>
    </citation>
    <scope>NUCLEOTIDE SEQUENCE</scope>
    <source>
        <strain evidence="2">YW8</strain>
    </source>
</reference>
<sequence length="291" mass="31502">MSPSTKPAAAKKAAPKAASKRAKKSAPAADAAPAGAAAIPAARVGIGGWTYEPWRGSFYPEGLAHAKELQHASRQLTAIEVNGTYYSSFKAATFAKWRDETPEGFVFSLKANRFATNRKLLATAGESISRFIDSGIEELGAKLGPIVWQFMPTKAFEAEDFEAFLALLPQKAGSRRLQHVMDVRHPSFMVPEYRALAQAHGVSTVFTDAEKFPSFDEPEGPIAYARLMEASAKEATGYAAHALDQWAARATQWSAQRPTYVFFINGAKERAPAAAQGLLRRLGWSPQQAAA</sequence>
<gene>
    <name evidence="2" type="ORF">PGB34_19270</name>
</gene>
<dbReference type="Gene3D" id="3.20.20.410">
    <property type="entry name" value="Protein of unknown function UPF0759"/>
    <property type="match status" value="1"/>
</dbReference>
<dbReference type="InterPro" id="IPR002763">
    <property type="entry name" value="DUF72"/>
</dbReference>
<dbReference type="Pfam" id="PF01904">
    <property type="entry name" value="DUF72"/>
    <property type="match status" value="1"/>
</dbReference>
<feature type="region of interest" description="Disordered" evidence="1">
    <location>
        <begin position="1"/>
        <end position="30"/>
    </location>
</feature>
<proteinExistence type="predicted"/>
<accession>A0AAE3T0S3</accession>
<dbReference type="PANTHER" id="PTHR30348:SF4">
    <property type="entry name" value="DUF72 DOMAIN-CONTAINING PROTEIN"/>
    <property type="match status" value="1"/>
</dbReference>
<dbReference type="AlphaFoldDB" id="A0AAE3T0S3"/>
<dbReference type="InterPro" id="IPR036520">
    <property type="entry name" value="UPF0759_sf"/>
</dbReference>
<protein>
    <submittedName>
        <fullName evidence="2">DUF72 domain-containing protein</fullName>
    </submittedName>
</protein>
<keyword evidence="3" id="KW-1185">Reference proteome</keyword>